<sequence length="260" mass="30549">MLFRASIEIEFDYKKFCFRLLGSKKKLYIFTKKEVNALVQTINFISTNIQFPGLFRIIDNRQNVQIILKKFKHGDPFLFRYLYDNCTPIDCTNALSQYLLQHKPLMPQRIQSLICASNDGVTIKTVALDALGLLYDEFKNCNNFILIYKLLDLMKILMTRGSQRPTEMRICHAPFILVPMFFEETREILLNYKKICDVIHEMILLSGLLRSSSELSKAILQNRLSYDIQRTCEMNLHRKPKALNKKNFHRRLSSIELLIL</sequence>
<evidence type="ECO:0000313" key="3">
    <source>
        <dbReference type="EMBL" id="SSX28293.1"/>
    </source>
</evidence>
<dbReference type="VEuPathDB" id="VectorBase:CSON009173"/>
<dbReference type="EMBL" id="UFQT01000986">
    <property type="protein sequence ID" value="SSX28293.1"/>
    <property type="molecule type" value="Genomic_DNA"/>
</dbReference>
<dbReference type="EMBL" id="UFQT01003609">
    <property type="protein sequence ID" value="SSX35141.1"/>
    <property type="molecule type" value="Genomic_DNA"/>
</dbReference>
<dbReference type="Gene3D" id="1.10.555.10">
    <property type="entry name" value="Rho GTPase activation protein"/>
    <property type="match status" value="1"/>
</dbReference>
<gene>
    <name evidence="3" type="primary">CSON015471</name>
    <name evidence="2" type="synonym">CSON009173</name>
</gene>
<dbReference type="InterPro" id="IPR008936">
    <property type="entry name" value="Rho_GTPase_activation_prot"/>
</dbReference>
<reference evidence="3" key="2">
    <citation type="submission" date="2018-07" db="EMBL/GenBank/DDBJ databases">
        <authorList>
            <person name="Quirk P.G."/>
            <person name="Krulwich T.A."/>
        </authorList>
    </citation>
    <scope>NUCLEOTIDE SEQUENCE</scope>
</reference>
<dbReference type="VEuPathDB" id="VectorBase:CSON015471"/>
<dbReference type="SUPFAM" id="SSF48350">
    <property type="entry name" value="GTPase activation domain, GAP"/>
    <property type="match status" value="1"/>
</dbReference>
<reference evidence="1" key="1">
    <citation type="submission" date="2018-04" db="EMBL/GenBank/DDBJ databases">
        <authorList>
            <person name="Go L.Y."/>
            <person name="Mitchell J.A."/>
        </authorList>
    </citation>
    <scope>NUCLEOTIDE SEQUENCE</scope>
    <source>
        <tissue evidence="1">Whole organism</tissue>
    </source>
</reference>
<dbReference type="AlphaFoldDB" id="A0A336MHH8"/>
<evidence type="ECO:0000313" key="1">
    <source>
        <dbReference type="EMBL" id="SSX08189.1"/>
    </source>
</evidence>
<name>A0A336MHH8_CULSO</name>
<proteinExistence type="predicted"/>
<organism evidence="3">
    <name type="scientific">Culicoides sonorensis</name>
    <name type="common">Biting midge</name>
    <dbReference type="NCBI Taxonomy" id="179676"/>
    <lineage>
        <taxon>Eukaryota</taxon>
        <taxon>Metazoa</taxon>
        <taxon>Ecdysozoa</taxon>
        <taxon>Arthropoda</taxon>
        <taxon>Hexapoda</taxon>
        <taxon>Insecta</taxon>
        <taxon>Pterygota</taxon>
        <taxon>Neoptera</taxon>
        <taxon>Endopterygota</taxon>
        <taxon>Diptera</taxon>
        <taxon>Nematocera</taxon>
        <taxon>Chironomoidea</taxon>
        <taxon>Ceratopogonidae</taxon>
        <taxon>Ceratopogoninae</taxon>
        <taxon>Culicoides</taxon>
        <taxon>Monoculicoides</taxon>
    </lineage>
</organism>
<dbReference type="EMBL" id="UFQS01003609">
    <property type="protein sequence ID" value="SSX15794.1"/>
    <property type="molecule type" value="Genomic_DNA"/>
</dbReference>
<dbReference type="EMBL" id="UFQS01000986">
    <property type="protein sequence ID" value="SSX08189.1"/>
    <property type="molecule type" value="Genomic_DNA"/>
</dbReference>
<accession>A0A336MHH8</accession>
<evidence type="ECO:0000313" key="2">
    <source>
        <dbReference type="EMBL" id="SSX15794.1"/>
    </source>
</evidence>
<protein>
    <submittedName>
        <fullName evidence="2">CSON009173 protein</fullName>
    </submittedName>
    <submittedName>
        <fullName evidence="3">CSON015471 protein</fullName>
    </submittedName>
</protein>
<dbReference type="OMA" id="PIMPQHV"/>